<protein>
    <submittedName>
        <fullName evidence="5">Acyl-CoA dehydrogenase</fullName>
    </submittedName>
</protein>
<dbReference type="AlphaFoldDB" id="A0A1S1PEK2"/>
<dbReference type="Pfam" id="PF00441">
    <property type="entry name" value="Acyl-CoA_dh_1"/>
    <property type="match status" value="1"/>
</dbReference>
<gene>
    <name evidence="5" type="ORF">BBK14_09185</name>
</gene>
<feature type="compositionally biased region" description="Gly residues" evidence="3">
    <location>
        <begin position="358"/>
        <end position="369"/>
    </location>
</feature>
<name>A0A1S1PEK2_9ACTN</name>
<feature type="region of interest" description="Disordered" evidence="3">
    <location>
        <begin position="344"/>
        <end position="369"/>
    </location>
</feature>
<evidence type="ECO:0000256" key="1">
    <source>
        <dbReference type="ARBA" id="ARBA00022630"/>
    </source>
</evidence>
<dbReference type="InterPro" id="IPR050741">
    <property type="entry name" value="Acyl-CoA_dehydrogenase"/>
</dbReference>
<dbReference type="GO" id="GO:0003995">
    <property type="term" value="F:acyl-CoA dehydrogenase activity"/>
    <property type="evidence" value="ECO:0007669"/>
    <property type="project" value="TreeGrafter"/>
</dbReference>
<dbReference type="InterPro" id="IPR009075">
    <property type="entry name" value="AcylCo_DH/oxidase_C"/>
</dbReference>
<sequence>MTAVLGAATSTDMNTELSDEAAEYGRTALRAFEAAGGDELVQAAEREPEKRAGLIEPLLDEIGAWELDPRAGGDELEAAAALCRAAGWWALPYPLAERLCRPADGSTAGLVLAAGTGAGVGTGPAPAAAVAGAGQRWSTVTLDGRRGVATARPLAEGPRYGAFVAELDPEPVATSTGTGTGTEDGTADGRADAALALVLPCWTLLGMLDRALDLTRAHVLARQQFGQPLARFQGVQFQLTDAEVERVGVEELAKFALWSVQAGHGDAVEDALALRHAALEAADLVFRVTHQLHGAMGFCDETTLSWISRYSQPVRRHPLSLSATRDHLTRRIGRAGLSGPFAGPAGAAGAAARAGAGSAAGSGEEGQPR</sequence>
<evidence type="ECO:0000259" key="4">
    <source>
        <dbReference type="Pfam" id="PF00441"/>
    </source>
</evidence>
<dbReference type="GO" id="GO:0005737">
    <property type="term" value="C:cytoplasm"/>
    <property type="evidence" value="ECO:0007669"/>
    <property type="project" value="TreeGrafter"/>
</dbReference>
<organism evidence="5 6">
    <name type="scientific">Parafrankia soli</name>
    <dbReference type="NCBI Taxonomy" id="2599596"/>
    <lineage>
        <taxon>Bacteria</taxon>
        <taxon>Bacillati</taxon>
        <taxon>Actinomycetota</taxon>
        <taxon>Actinomycetes</taxon>
        <taxon>Frankiales</taxon>
        <taxon>Frankiaceae</taxon>
        <taxon>Parafrankia</taxon>
    </lineage>
</organism>
<dbReference type="OrthoDB" id="4614767at2"/>
<evidence type="ECO:0000256" key="2">
    <source>
        <dbReference type="ARBA" id="ARBA00023002"/>
    </source>
</evidence>
<dbReference type="SUPFAM" id="SSF47203">
    <property type="entry name" value="Acyl-CoA dehydrogenase C-terminal domain-like"/>
    <property type="match status" value="1"/>
</dbReference>
<evidence type="ECO:0000256" key="3">
    <source>
        <dbReference type="SAM" id="MobiDB-lite"/>
    </source>
</evidence>
<evidence type="ECO:0000313" key="5">
    <source>
        <dbReference type="EMBL" id="OHV19667.1"/>
    </source>
</evidence>
<dbReference type="PANTHER" id="PTHR48083">
    <property type="entry name" value="MEDIUM-CHAIN SPECIFIC ACYL-COA DEHYDROGENASE, MITOCHONDRIAL-RELATED"/>
    <property type="match status" value="1"/>
</dbReference>
<dbReference type="Proteomes" id="UP000179769">
    <property type="component" value="Unassembled WGS sequence"/>
</dbReference>
<proteinExistence type="predicted"/>
<feature type="domain" description="Acyl-CoA dehydrogenase/oxidase C-terminal" evidence="4">
    <location>
        <begin position="201"/>
        <end position="310"/>
    </location>
</feature>
<reference evidence="6" key="1">
    <citation type="submission" date="2016-07" db="EMBL/GenBank/DDBJ databases">
        <title>Frankia sp. NRRL B-16219 Genome sequencing.</title>
        <authorList>
            <person name="Ghodhbane-Gtari F."/>
            <person name="Swanson E."/>
            <person name="Gueddou A."/>
            <person name="Louati M."/>
            <person name="Nouioui I."/>
            <person name="Hezbri K."/>
            <person name="Abebe-Akele F."/>
            <person name="Simpson S."/>
            <person name="Morris K."/>
            <person name="Thomas K."/>
            <person name="Gtari M."/>
            <person name="Tisa L.S."/>
        </authorList>
    </citation>
    <scope>NUCLEOTIDE SEQUENCE [LARGE SCALE GENOMIC DNA]</scope>
    <source>
        <strain evidence="6">NRRL B-16219</strain>
    </source>
</reference>
<dbReference type="GO" id="GO:0033539">
    <property type="term" value="P:fatty acid beta-oxidation using acyl-CoA dehydrogenase"/>
    <property type="evidence" value="ECO:0007669"/>
    <property type="project" value="TreeGrafter"/>
</dbReference>
<dbReference type="Gene3D" id="1.20.140.10">
    <property type="entry name" value="Butyryl-CoA Dehydrogenase, subunit A, domain 3"/>
    <property type="match status" value="1"/>
</dbReference>
<comment type="caution">
    <text evidence="5">The sequence shown here is derived from an EMBL/GenBank/DDBJ whole genome shotgun (WGS) entry which is preliminary data.</text>
</comment>
<keyword evidence="6" id="KW-1185">Reference proteome</keyword>
<dbReference type="EMBL" id="MAXA01000279">
    <property type="protein sequence ID" value="OHV19667.1"/>
    <property type="molecule type" value="Genomic_DNA"/>
</dbReference>
<evidence type="ECO:0000313" key="6">
    <source>
        <dbReference type="Proteomes" id="UP000179769"/>
    </source>
</evidence>
<keyword evidence="1" id="KW-0285">Flavoprotein</keyword>
<accession>A0A1S1PEK2</accession>
<feature type="compositionally biased region" description="Low complexity" evidence="3">
    <location>
        <begin position="344"/>
        <end position="357"/>
    </location>
</feature>
<dbReference type="RefSeq" id="WP_071067135.1">
    <property type="nucleotide sequence ID" value="NZ_MAXA01000279.1"/>
</dbReference>
<dbReference type="InterPro" id="IPR036250">
    <property type="entry name" value="AcylCo_DH-like_C"/>
</dbReference>
<keyword evidence="2" id="KW-0560">Oxidoreductase</keyword>